<reference evidence="1" key="1">
    <citation type="submission" date="2018-06" db="EMBL/GenBank/DDBJ databases">
        <authorList>
            <person name="Zhirakovskaya E."/>
        </authorList>
    </citation>
    <scope>NUCLEOTIDE SEQUENCE</scope>
</reference>
<accession>A0A3B0V4X7</accession>
<organism evidence="1">
    <name type="scientific">hydrothermal vent metagenome</name>
    <dbReference type="NCBI Taxonomy" id="652676"/>
    <lineage>
        <taxon>unclassified sequences</taxon>
        <taxon>metagenomes</taxon>
        <taxon>ecological metagenomes</taxon>
    </lineage>
</organism>
<gene>
    <name evidence="1" type="ORF">MNBD_DELTA02-385</name>
</gene>
<evidence type="ECO:0000313" key="1">
    <source>
        <dbReference type="EMBL" id="VAW38021.1"/>
    </source>
</evidence>
<dbReference type="AlphaFoldDB" id="A0A3B0V4X7"/>
<sequence>MASSIKGPAILRLLEIYKTPGGVSAKTVTPLKAVTPFEAVISLPRVIPPPTAR</sequence>
<dbReference type="EMBL" id="UOEZ01000064">
    <property type="protein sequence ID" value="VAW38021.1"/>
    <property type="molecule type" value="Genomic_DNA"/>
</dbReference>
<name>A0A3B0V4X7_9ZZZZ</name>
<proteinExistence type="predicted"/>
<protein>
    <submittedName>
        <fullName evidence="1">Uncharacterized protein</fullName>
    </submittedName>
</protein>